<feature type="domain" description="BRCT" evidence="2">
    <location>
        <begin position="383"/>
        <end position="460"/>
    </location>
</feature>
<evidence type="ECO:0000313" key="3">
    <source>
        <dbReference type="EMBL" id="VVC98247.1"/>
    </source>
</evidence>
<feature type="compositionally biased region" description="Basic and acidic residues" evidence="1">
    <location>
        <begin position="257"/>
        <end position="270"/>
    </location>
</feature>
<keyword evidence="4" id="KW-1185">Reference proteome</keyword>
<organism evidence="3 4">
    <name type="scientific">Leptidea sinapis</name>
    <dbReference type="NCBI Taxonomy" id="189913"/>
    <lineage>
        <taxon>Eukaryota</taxon>
        <taxon>Metazoa</taxon>
        <taxon>Ecdysozoa</taxon>
        <taxon>Arthropoda</taxon>
        <taxon>Hexapoda</taxon>
        <taxon>Insecta</taxon>
        <taxon>Pterygota</taxon>
        <taxon>Neoptera</taxon>
        <taxon>Endopterygota</taxon>
        <taxon>Lepidoptera</taxon>
        <taxon>Glossata</taxon>
        <taxon>Ditrysia</taxon>
        <taxon>Papilionoidea</taxon>
        <taxon>Pieridae</taxon>
        <taxon>Dismorphiinae</taxon>
        <taxon>Leptidea</taxon>
    </lineage>
</organism>
<dbReference type="Pfam" id="PF01834">
    <property type="entry name" value="XRCC1_N"/>
    <property type="match status" value="1"/>
</dbReference>
<sequence>MPRVKIDYIVSFSSEDEASINLFYMCEHKASNLLSWDVSKKKWLCRKGESSASIVLQLIKAVQIESIFIGAHHASLVEVLVGRSETPDDPYEVLVPSCVFVSARDSRSDTPVERVRNFTADQLAAAVRGQRWDRVRLVCTQPYNRHCQFGLSFIHIFEPEHLEQGTSAAGSSDKRLDIKESNANPSLPKRLFNLETYSSDEDEFKPGQLFAKYQSKESDKVHINTETQIRQANSNALKNITDTTTKLAKTPISKTCNKRDDNNSPRENDKKRQRNDVLYTKDDERPHDKIDRIVKEHKDNNNIEREDINIKTRKGTDTQLKRNSNKMNDSAKTKPDHKYSIKETKHTERKSTDVNINKRDNSSERVQSDHKRAKLSSAAEEVGGGSVLRGVVFSISGYQHPRRGAVRALALAMGARYRPDYTPDCTHLFAAGARVVAVRAEWVEDCHRQGRRLEWRPYAIERHVADDTGHSDAGSPHDDSGEDTEDEIERVQRSLEVRDERDSDVTMEARAKRKSDSGDSDVTVEKRVADSDDTVRGFPGGVHCESVPRGALPSRVGALPTSQTDIEPDIVVCEARPFNTSSTHSSGAAHVRPEWVWHCHERRRRLCLDDYLV</sequence>
<dbReference type="PROSITE" id="PS50172">
    <property type="entry name" value="BRCT"/>
    <property type="match status" value="2"/>
</dbReference>
<proteinExistence type="predicted"/>
<reference evidence="3 4" key="1">
    <citation type="submission" date="2017-07" db="EMBL/GenBank/DDBJ databases">
        <authorList>
            <person name="Talla V."/>
            <person name="Backstrom N."/>
        </authorList>
    </citation>
    <scope>NUCLEOTIDE SEQUENCE [LARGE SCALE GENOMIC DNA]</scope>
</reference>
<accession>A0A5E4QIY9</accession>
<dbReference type="GO" id="GO:0006284">
    <property type="term" value="P:base-excision repair"/>
    <property type="evidence" value="ECO:0007669"/>
    <property type="project" value="TreeGrafter"/>
</dbReference>
<dbReference type="SUPFAM" id="SSF49785">
    <property type="entry name" value="Galactose-binding domain-like"/>
    <property type="match status" value="1"/>
</dbReference>
<dbReference type="InterPro" id="IPR036420">
    <property type="entry name" value="BRCT_dom_sf"/>
</dbReference>
<dbReference type="Gene3D" id="3.40.50.10190">
    <property type="entry name" value="BRCT domain"/>
    <property type="match status" value="1"/>
</dbReference>
<feature type="domain" description="BRCT" evidence="2">
    <location>
        <begin position="591"/>
        <end position="613"/>
    </location>
</feature>
<evidence type="ECO:0000313" key="4">
    <source>
        <dbReference type="Proteomes" id="UP000324832"/>
    </source>
</evidence>
<dbReference type="SUPFAM" id="SSF52113">
    <property type="entry name" value="BRCT domain"/>
    <property type="match status" value="1"/>
</dbReference>
<dbReference type="GO" id="GO:0000012">
    <property type="term" value="P:single strand break repair"/>
    <property type="evidence" value="ECO:0007669"/>
    <property type="project" value="InterPro"/>
</dbReference>
<dbReference type="PANTHER" id="PTHR11370">
    <property type="entry name" value="DNA-REPAIR PROTEIN XRCC1"/>
    <property type="match status" value="1"/>
</dbReference>
<evidence type="ECO:0000259" key="2">
    <source>
        <dbReference type="PROSITE" id="PS50172"/>
    </source>
</evidence>
<feature type="compositionally biased region" description="Basic and acidic residues" evidence="1">
    <location>
        <begin position="464"/>
        <end position="479"/>
    </location>
</feature>
<dbReference type="InterPro" id="IPR002706">
    <property type="entry name" value="Xrcc1_N"/>
</dbReference>
<feature type="compositionally biased region" description="Basic and acidic residues" evidence="1">
    <location>
        <begin position="329"/>
        <end position="370"/>
    </location>
</feature>
<gene>
    <name evidence="3" type="ORF">LSINAPIS_LOCUS9357</name>
</gene>
<dbReference type="PANTHER" id="PTHR11370:SF5">
    <property type="entry name" value="DNA REPAIR PROTEIN XRCC1"/>
    <property type="match status" value="1"/>
</dbReference>
<feature type="compositionally biased region" description="Basic and acidic residues" evidence="1">
    <location>
        <begin position="279"/>
        <end position="320"/>
    </location>
</feature>
<feature type="compositionally biased region" description="Polar residues" evidence="1">
    <location>
        <begin position="240"/>
        <end position="255"/>
    </location>
</feature>
<dbReference type="AlphaFoldDB" id="A0A5E4QIY9"/>
<dbReference type="EMBL" id="FZQP02003445">
    <property type="protein sequence ID" value="VVC98247.1"/>
    <property type="molecule type" value="Genomic_DNA"/>
</dbReference>
<dbReference type="InterPro" id="IPR001357">
    <property type="entry name" value="BRCT_dom"/>
</dbReference>
<feature type="region of interest" description="Disordered" evidence="1">
    <location>
        <begin position="165"/>
        <end position="187"/>
    </location>
</feature>
<name>A0A5E4QIY9_9NEOP</name>
<dbReference type="GO" id="GO:0003684">
    <property type="term" value="F:damaged DNA binding"/>
    <property type="evidence" value="ECO:0007669"/>
    <property type="project" value="InterPro"/>
</dbReference>
<dbReference type="InterPro" id="IPR008979">
    <property type="entry name" value="Galactose-bd-like_sf"/>
</dbReference>
<dbReference type="FunFam" id="2.60.120.260:FF:000025">
    <property type="entry name" value="DNA repair protein XRCC1 isoform X1"/>
    <property type="match status" value="1"/>
</dbReference>
<dbReference type="Gene3D" id="2.60.120.260">
    <property type="entry name" value="Galactose-binding domain-like"/>
    <property type="match status" value="1"/>
</dbReference>
<dbReference type="GO" id="GO:0005634">
    <property type="term" value="C:nucleus"/>
    <property type="evidence" value="ECO:0007669"/>
    <property type="project" value="InterPro"/>
</dbReference>
<feature type="region of interest" description="Disordered" evidence="1">
    <location>
        <begin position="464"/>
        <end position="525"/>
    </location>
</feature>
<feature type="compositionally biased region" description="Basic and acidic residues" evidence="1">
    <location>
        <begin position="489"/>
        <end position="525"/>
    </location>
</feature>
<evidence type="ECO:0000256" key="1">
    <source>
        <dbReference type="SAM" id="MobiDB-lite"/>
    </source>
</evidence>
<protein>
    <recommendedName>
        <fullName evidence="2">BRCT domain-containing protein</fullName>
    </recommendedName>
</protein>
<dbReference type="SMART" id="SM00292">
    <property type="entry name" value="BRCT"/>
    <property type="match status" value="1"/>
</dbReference>
<feature type="region of interest" description="Disordered" evidence="1">
    <location>
        <begin position="240"/>
        <end position="371"/>
    </location>
</feature>
<dbReference type="Proteomes" id="UP000324832">
    <property type="component" value="Unassembled WGS sequence"/>
</dbReference>